<evidence type="ECO:0008006" key="3">
    <source>
        <dbReference type="Google" id="ProtNLM"/>
    </source>
</evidence>
<keyword evidence="2" id="KW-1185">Reference proteome</keyword>
<evidence type="ECO:0000313" key="1">
    <source>
        <dbReference type="EMBL" id="MBE1208439.1"/>
    </source>
</evidence>
<comment type="caution">
    <text evidence="1">The sequence shown here is derived from an EMBL/GenBank/DDBJ whole genome shotgun (WGS) entry which is preliminary data.</text>
</comment>
<protein>
    <recommendedName>
        <fullName evidence="3">SGNH hydrolase-type esterase domain-containing protein</fullName>
    </recommendedName>
</protein>
<dbReference type="EMBL" id="JACZEP010000021">
    <property type="protein sequence ID" value="MBE1208439.1"/>
    <property type="molecule type" value="Genomic_DNA"/>
</dbReference>
<evidence type="ECO:0000313" key="2">
    <source>
        <dbReference type="Proteomes" id="UP000598227"/>
    </source>
</evidence>
<dbReference type="SUPFAM" id="SSF52266">
    <property type="entry name" value="SGNH hydrolase"/>
    <property type="match status" value="1"/>
</dbReference>
<dbReference type="Gene3D" id="3.40.50.1110">
    <property type="entry name" value="SGNH hydrolase"/>
    <property type="match status" value="1"/>
</dbReference>
<dbReference type="InterPro" id="IPR036514">
    <property type="entry name" value="SGNH_hydro_sf"/>
</dbReference>
<name>A0ABR9GXM9_9HYPH</name>
<sequence>MTLITLGDSHSLFSFAGIAEAKIYWVGPRTMHRAARDGIASLVPKNCRPVSGDVLVLSFGEIDSREHVGRIARKNGRSSIEEADALCDRFQVALDQFKGKCPARLALACIGPFNPDPAYLVYEGYENEDACRADVKAIRDRINERMAAMGVAFVDFRAGYCNPDGTIIPALSDNNVHIDPRHSEPVLAALQQALGREFSLRNPPWPPNSLAEKPYQSPWKRFRRSVRAKVKAWLGIEPKPART</sequence>
<accession>A0ABR9GXM9</accession>
<organism evidence="1 2">
    <name type="scientific">Aminobacter carboxidus</name>
    <dbReference type="NCBI Taxonomy" id="376165"/>
    <lineage>
        <taxon>Bacteria</taxon>
        <taxon>Pseudomonadati</taxon>
        <taxon>Pseudomonadota</taxon>
        <taxon>Alphaproteobacteria</taxon>
        <taxon>Hyphomicrobiales</taxon>
        <taxon>Phyllobacteriaceae</taxon>
        <taxon>Aminobacter</taxon>
    </lineage>
</organism>
<reference evidence="1 2" key="1">
    <citation type="submission" date="2020-09" db="EMBL/GenBank/DDBJ databases">
        <title>Draft Genome Sequence of Aminobacter carboxidus type strain DSM 1086, a soil Gram-negative carboxydobacterium.</title>
        <authorList>
            <person name="Turrini P."/>
            <person name="Tescari M."/>
            <person name="Artuso I."/>
            <person name="Lugli G.A."/>
            <person name="Frangipani E."/>
            <person name="Ventura M."/>
            <person name="Visca P."/>
        </authorList>
    </citation>
    <scope>NUCLEOTIDE SEQUENCE [LARGE SCALE GENOMIC DNA]</scope>
    <source>
        <strain evidence="1 2">DSM 1086</strain>
    </source>
</reference>
<dbReference type="Proteomes" id="UP000598227">
    <property type="component" value="Unassembled WGS sequence"/>
</dbReference>
<dbReference type="RefSeq" id="WP_192569039.1">
    <property type="nucleotide sequence ID" value="NZ_JACZEP010000021.1"/>
</dbReference>
<proteinExistence type="predicted"/>
<gene>
    <name evidence="1" type="ORF">IHE39_29535</name>
</gene>